<keyword evidence="5" id="KW-0255">Endonuclease</keyword>
<dbReference type="Pfam" id="PF17921">
    <property type="entry name" value="Integrase_H2C2"/>
    <property type="match status" value="1"/>
</dbReference>
<dbReference type="Proteomes" id="UP000616885">
    <property type="component" value="Unassembled WGS sequence"/>
</dbReference>
<keyword evidence="6" id="KW-0378">Hydrolase</keyword>
<dbReference type="GO" id="GO:0003964">
    <property type="term" value="F:RNA-directed DNA polymerase activity"/>
    <property type="evidence" value="ECO:0007669"/>
    <property type="project" value="UniProtKB-KW"/>
</dbReference>
<dbReference type="PANTHER" id="PTHR37984">
    <property type="entry name" value="PROTEIN CBG26694"/>
    <property type="match status" value="1"/>
</dbReference>
<keyword evidence="3" id="KW-0548">Nucleotidyltransferase</keyword>
<comment type="caution">
    <text evidence="10">The sequence shown here is derived from an EMBL/GenBank/DDBJ whole genome shotgun (WGS) entry which is preliminary data.</text>
</comment>
<protein>
    <recommendedName>
        <fullName evidence="9">Reverse transcriptase domain-containing protein</fullName>
    </recommendedName>
</protein>
<dbReference type="GO" id="GO:0005739">
    <property type="term" value="C:mitochondrion"/>
    <property type="evidence" value="ECO:0007669"/>
    <property type="project" value="UniProtKB-SubCell"/>
</dbReference>
<dbReference type="PANTHER" id="PTHR37984:SF5">
    <property type="entry name" value="PROTEIN NYNRIN-LIKE"/>
    <property type="match status" value="1"/>
</dbReference>
<dbReference type="InterPro" id="IPR041373">
    <property type="entry name" value="RT_RNaseH"/>
</dbReference>
<feature type="domain" description="Reverse transcriptase" evidence="9">
    <location>
        <begin position="1"/>
        <end position="55"/>
    </location>
</feature>
<keyword evidence="7" id="KW-0695">RNA-directed DNA polymerase</keyword>
<dbReference type="Gene3D" id="1.10.340.70">
    <property type="match status" value="1"/>
</dbReference>
<evidence type="ECO:0000256" key="6">
    <source>
        <dbReference type="ARBA" id="ARBA00022801"/>
    </source>
</evidence>
<dbReference type="EMBL" id="JADCTT010000003">
    <property type="protein sequence ID" value="KAF9755822.1"/>
    <property type="molecule type" value="Genomic_DNA"/>
</dbReference>
<evidence type="ECO:0000256" key="1">
    <source>
        <dbReference type="ARBA" id="ARBA00004173"/>
    </source>
</evidence>
<evidence type="ECO:0000313" key="10">
    <source>
        <dbReference type="EMBL" id="KAF9755822.1"/>
    </source>
</evidence>
<dbReference type="AlphaFoldDB" id="A0A8H7TT36"/>
<dbReference type="InterPro" id="IPR050951">
    <property type="entry name" value="Retrovirus_Pol_polyprotein"/>
</dbReference>
<dbReference type="InterPro" id="IPR041588">
    <property type="entry name" value="Integrase_H2C2"/>
</dbReference>
<accession>A0A8H7TT36</accession>
<dbReference type="InterPro" id="IPR000477">
    <property type="entry name" value="RT_dom"/>
</dbReference>
<evidence type="ECO:0000256" key="7">
    <source>
        <dbReference type="ARBA" id="ARBA00022918"/>
    </source>
</evidence>
<gene>
    <name evidence="10" type="ORF">IM811_011263</name>
</gene>
<dbReference type="GO" id="GO:0004519">
    <property type="term" value="F:endonuclease activity"/>
    <property type="evidence" value="ECO:0007669"/>
    <property type="project" value="UniProtKB-KW"/>
</dbReference>
<dbReference type="Gene3D" id="3.30.70.270">
    <property type="match status" value="2"/>
</dbReference>
<dbReference type="CDD" id="cd09274">
    <property type="entry name" value="RNase_HI_RT_Ty3"/>
    <property type="match status" value="1"/>
</dbReference>
<keyword evidence="4" id="KW-0540">Nuclease</keyword>
<evidence type="ECO:0000256" key="2">
    <source>
        <dbReference type="ARBA" id="ARBA00022679"/>
    </source>
</evidence>
<dbReference type="InterPro" id="IPR043502">
    <property type="entry name" value="DNA/RNA_pol_sf"/>
</dbReference>
<keyword evidence="8" id="KW-0496">Mitochondrion</keyword>
<keyword evidence="2" id="KW-0808">Transferase</keyword>
<dbReference type="Pfam" id="PF00078">
    <property type="entry name" value="RVT_1"/>
    <property type="match status" value="1"/>
</dbReference>
<dbReference type="Pfam" id="PF17917">
    <property type="entry name" value="RT_RNaseH"/>
    <property type="match status" value="1"/>
</dbReference>
<reference evidence="10" key="1">
    <citation type="submission" date="2020-10" db="EMBL/GenBank/DDBJ databases">
        <title>High-Quality Genome Resource of Clonostachys rosea strain S41 by Oxford Nanopore Long-Read Sequencing.</title>
        <authorList>
            <person name="Wang H."/>
        </authorList>
    </citation>
    <scope>NUCLEOTIDE SEQUENCE</scope>
    <source>
        <strain evidence="10">S41</strain>
    </source>
</reference>
<dbReference type="PROSITE" id="PS50878">
    <property type="entry name" value="RT_POL"/>
    <property type="match status" value="1"/>
</dbReference>
<sequence length="397" mass="46084">MVVYLNDILIFSDDLETHKEHVHKVLKKLEDAKLLVEPEKSHFHIQEVNFLGHTIRPNEIRIEQGKIAAVKDWETPKTVKEVQAFLGFANYYRRFIKDYGKITAPLHNITKKGIEFQWDNKQQEAFNKIKNQILSEPVLRIFDPTREVELETDASDYTIGAQLGQRDDKGVLHPVAFFSKKLHGAELNYPIYNKEFMAIIRAFEEFEHYCLGTIHKVKVYTDHKNIQYFATTQQLNGRQIRYTKYLSQFDYEIIHRKGSENGRADALSRKPEYKQTVPKTNGQLLTINNKGHLVQKALGATLKETAHIKVQIDTIPSLEKLQQEARIALIKEIHKHPLSGHQGVKKTLDRIKRHHDYPGLRKEVQTVVSECNTYARIKSARHKPYGELKPVSVPERP</sequence>
<evidence type="ECO:0000259" key="9">
    <source>
        <dbReference type="PROSITE" id="PS50878"/>
    </source>
</evidence>
<evidence type="ECO:0000256" key="3">
    <source>
        <dbReference type="ARBA" id="ARBA00022695"/>
    </source>
</evidence>
<comment type="subcellular location">
    <subcellularLocation>
        <location evidence="1">Mitochondrion</location>
    </subcellularLocation>
</comment>
<evidence type="ECO:0000256" key="5">
    <source>
        <dbReference type="ARBA" id="ARBA00022759"/>
    </source>
</evidence>
<dbReference type="FunFam" id="3.30.70.270:FF:000063">
    <property type="entry name" value="Zinc knuckle domaincontaining protein"/>
    <property type="match status" value="1"/>
</dbReference>
<evidence type="ECO:0000256" key="8">
    <source>
        <dbReference type="ARBA" id="ARBA00023128"/>
    </source>
</evidence>
<name>A0A8H7TT36_BIOOC</name>
<dbReference type="GO" id="GO:0016787">
    <property type="term" value="F:hydrolase activity"/>
    <property type="evidence" value="ECO:0007669"/>
    <property type="project" value="UniProtKB-KW"/>
</dbReference>
<proteinExistence type="predicted"/>
<dbReference type="InterPro" id="IPR043128">
    <property type="entry name" value="Rev_trsase/Diguanyl_cyclase"/>
</dbReference>
<organism evidence="10 11">
    <name type="scientific">Bionectria ochroleuca</name>
    <name type="common">Gliocladium roseum</name>
    <dbReference type="NCBI Taxonomy" id="29856"/>
    <lineage>
        <taxon>Eukaryota</taxon>
        <taxon>Fungi</taxon>
        <taxon>Dikarya</taxon>
        <taxon>Ascomycota</taxon>
        <taxon>Pezizomycotina</taxon>
        <taxon>Sordariomycetes</taxon>
        <taxon>Hypocreomycetidae</taxon>
        <taxon>Hypocreales</taxon>
        <taxon>Bionectriaceae</taxon>
        <taxon>Clonostachys</taxon>
    </lineage>
</organism>
<dbReference type="SUPFAM" id="SSF56672">
    <property type="entry name" value="DNA/RNA polymerases"/>
    <property type="match status" value="1"/>
</dbReference>
<evidence type="ECO:0000313" key="11">
    <source>
        <dbReference type="Proteomes" id="UP000616885"/>
    </source>
</evidence>
<evidence type="ECO:0000256" key="4">
    <source>
        <dbReference type="ARBA" id="ARBA00022722"/>
    </source>
</evidence>